<dbReference type="GO" id="GO:0003723">
    <property type="term" value="F:RNA binding"/>
    <property type="evidence" value="ECO:0007669"/>
    <property type="project" value="TreeGrafter"/>
</dbReference>
<dbReference type="Gene3D" id="2.130.10.10">
    <property type="entry name" value="YVTN repeat-like/Quinoprotein amine dehydrogenase"/>
    <property type="match status" value="1"/>
</dbReference>
<accession>A0A177TF73</accession>
<dbReference type="Proteomes" id="UP000077521">
    <property type="component" value="Unassembled WGS sequence"/>
</dbReference>
<dbReference type="SUPFAM" id="SSF50998">
    <property type="entry name" value="Quinoprotein alcohol dehydrogenase-like"/>
    <property type="match status" value="1"/>
</dbReference>
<feature type="region of interest" description="Disordered" evidence="1">
    <location>
        <begin position="305"/>
        <end position="324"/>
    </location>
</feature>
<dbReference type="SMART" id="SM00320">
    <property type="entry name" value="WD40"/>
    <property type="match status" value="2"/>
</dbReference>
<dbReference type="AlphaFoldDB" id="A0A177TF73"/>
<organism evidence="2 3">
    <name type="scientific">Tilletia indica</name>
    <dbReference type="NCBI Taxonomy" id="43049"/>
    <lineage>
        <taxon>Eukaryota</taxon>
        <taxon>Fungi</taxon>
        <taxon>Dikarya</taxon>
        <taxon>Basidiomycota</taxon>
        <taxon>Ustilaginomycotina</taxon>
        <taxon>Exobasidiomycetes</taxon>
        <taxon>Tilletiales</taxon>
        <taxon>Tilletiaceae</taxon>
        <taxon>Tilletia</taxon>
    </lineage>
</organism>
<proteinExistence type="predicted"/>
<dbReference type="PANTHER" id="PTHR44163:SF1">
    <property type="entry name" value="U3 SMALL NUCLEOLAR RNA-ASSOCIATED PROTEIN 4 HOMOLOG"/>
    <property type="match status" value="1"/>
</dbReference>
<evidence type="ECO:0000313" key="3">
    <source>
        <dbReference type="Proteomes" id="UP000077521"/>
    </source>
</evidence>
<dbReference type="PROSITE" id="PS50082">
    <property type="entry name" value="WD_REPEATS_2"/>
    <property type="match status" value="1"/>
</dbReference>
<dbReference type="InterPro" id="IPR011047">
    <property type="entry name" value="Quinoprotein_ADH-like_sf"/>
</dbReference>
<dbReference type="GO" id="GO:0034455">
    <property type="term" value="C:t-UTP complex"/>
    <property type="evidence" value="ECO:0007669"/>
    <property type="project" value="TreeGrafter"/>
</dbReference>
<dbReference type="InterPro" id="IPR001680">
    <property type="entry name" value="WD40_rpt"/>
</dbReference>
<protein>
    <submittedName>
        <fullName evidence="2">Uncharacterized protein</fullName>
    </submittedName>
</protein>
<dbReference type="PANTHER" id="PTHR44163">
    <property type="entry name" value="U3 SMALL NUCLEOLAR RNA-ASSOCIATED PROTEIN 4 HOMOLOG"/>
    <property type="match status" value="1"/>
</dbReference>
<gene>
    <name evidence="2" type="ORF">A4X13_0g9142</name>
</gene>
<dbReference type="EMBL" id="LWDF02002202">
    <property type="protein sequence ID" value="KAE8236478.1"/>
    <property type="molecule type" value="Genomic_DNA"/>
</dbReference>
<dbReference type="InterPro" id="IPR015943">
    <property type="entry name" value="WD40/YVTN_repeat-like_dom_sf"/>
</dbReference>
<dbReference type="Pfam" id="PF00400">
    <property type="entry name" value="WD40"/>
    <property type="match status" value="1"/>
</dbReference>
<evidence type="ECO:0000256" key="1">
    <source>
        <dbReference type="SAM" id="MobiDB-lite"/>
    </source>
</evidence>
<comment type="caution">
    <text evidence="2">The sequence shown here is derived from an EMBL/GenBank/DDBJ whole genome shotgun (WGS) entry which is preliminary data.</text>
</comment>
<keyword evidence="3" id="KW-1185">Reference proteome</keyword>
<feature type="compositionally biased region" description="Acidic residues" evidence="1">
    <location>
        <begin position="306"/>
        <end position="322"/>
    </location>
</feature>
<dbReference type="GO" id="GO:0030686">
    <property type="term" value="C:90S preribosome"/>
    <property type="evidence" value="ECO:0007669"/>
    <property type="project" value="InterPro"/>
</dbReference>
<reference evidence="2" key="1">
    <citation type="submission" date="2016-04" db="EMBL/GenBank/DDBJ databases">
        <authorList>
            <person name="Nguyen H.D."/>
            <person name="Samba Siva P."/>
            <person name="Cullis J."/>
            <person name="Levesque C.A."/>
            <person name="Hambleton S."/>
        </authorList>
    </citation>
    <scope>NUCLEOTIDE SEQUENCE</scope>
    <source>
        <strain evidence="2">DAOMC 236416</strain>
    </source>
</reference>
<dbReference type="GO" id="GO:0032040">
    <property type="term" value="C:small-subunit processome"/>
    <property type="evidence" value="ECO:0007669"/>
    <property type="project" value="TreeGrafter"/>
</dbReference>
<feature type="compositionally biased region" description="Acidic residues" evidence="1">
    <location>
        <begin position="156"/>
        <end position="170"/>
    </location>
</feature>
<evidence type="ECO:0000313" key="2">
    <source>
        <dbReference type="EMBL" id="KAE8236478.1"/>
    </source>
</evidence>
<feature type="region of interest" description="Disordered" evidence="1">
    <location>
        <begin position="145"/>
        <end position="171"/>
    </location>
</feature>
<reference evidence="2" key="2">
    <citation type="journal article" date="2019" name="IMA Fungus">
        <title>Genome sequencing and comparison of five Tilletia species to identify candidate genes for the detection of regulated species infecting wheat.</title>
        <authorList>
            <person name="Nguyen H.D.T."/>
            <person name="Sultana T."/>
            <person name="Kesanakurti P."/>
            <person name="Hambleton S."/>
        </authorList>
    </citation>
    <scope>NUCLEOTIDE SEQUENCE</scope>
    <source>
        <strain evidence="2">DAOMC 236416</strain>
    </source>
</reference>
<dbReference type="InterPro" id="IPR046351">
    <property type="entry name" value="UTP4"/>
</dbReference>
<sequence>MPPSDIRLSDLSAFLLTRNSPSLTPSLRPKCEHALTPSIAAIYYRHAQTQSTPNGSSSTDPRPDTFASLMPASADPRFLTASRSLPSHAGTVWSISPSPLGTKLAIGCEDGRVRLIDIAQGRFQHLDQSSPLSYRRCLADRDNQVSIKTQKGTESDSSEDDSDDEEDDENYSGKLAGWTESFLLGGTSVSHAVLWEVSTGQILARLQTPTARTRFHIDGPTVVWSCAVLPDGTTVLGDSTGRVTFCDGRTRVPIPGAASAPLAVVPTAATASSKSGEVEEDANRFEVRLNFRYASILLVDTVEPAVVDEEEGEEGEEGEGEGGPELVVVERPFFDLVAQMAPAYNRGGEVWVLMFICSNES</sequence>
<dbReference type="GO" id="GO:0000462">
    <property type="term" value="P:maturation of SSU-rRNA from tricistronic rRNA transcript (SSU-rRNA, 5.8S rRNA, LSU-rRNA)"/>
    <property type="evidence" value="ECO:0007669"/>
    <property type="project" value="InterPro"/>
</dbReference>
<name>A0A177TF73_9BASI</name>